<proteinExistence type="predicted"/>
<dbReference type="AlphaFoldDB" id="A0A6H5IWT4"/>
<organism evidence="2 3">
    <name type="scientific">Trichogramma brassicae</name>
    <dbReference type="NCBI Taxonomy" id="86971"/>
    <lineage>
        <taxon>Eukaryota</taxon>
        <taxon>Metazoa</taxon>
        <taxon>Ecdysozoa</taxon>
        <taxon>Arthropoda</taxon>
        <taxon>Hexapoda</taxon>
        <taxon>Insecta</taxon>
        <taxon>Pterygota</taxon>
        <taxon>Neoptera</taxon>
        <taxon>Endopterygota</taxon>
        <taxon>Hymenoptera</taxon>
        <taxon>Apocrita</taxon>
        <taxon>Proctotrupomorpha</taxon>
        <taxon>Chalcidoidea</taxon>
        <taxon>Trichogrammatidae</taxon>
        <taxon>Trichogramma</taxon>
    </lineage>
</organism>
<feature type="compositionally biased region" description="Basic and acidic residues" evidence="1">
    <location>
        <begin position="1"/>
        <end position="22"/>
    </location>
</feature>
<keyword evidence="3" id="KW-1185">Reference proteome</keyword>
<feature type="compositionally biased region" description="Low complexity" evidence="1">
    <location>
        <begin position="27"/>
        <end position="37"/>
    </location>
</feature>
<evidence type="ECO:0000313" key="2">
    <source>
        <dbReference type="EMBL" id="CAB0041628.1"/>
    </source>
</evidence>
<sequence>MRCGEGEFESRERERERGEKGKPVHTSSSSSSSSSSSGLGLTWPRAILRSTAEQQQQQQQRNATPLPAPSNHPAAAAAAAPVSTTSSTRFHNCLMAYQLSDIAPNILPPAATLALLIHTDTHTHCYTRLGTHSNTMRTCRRGIVVHEIHVGERPPQLDCIGRHNLLECCETTLKPPGVARASLRYIPVSQLHWLYIYPISASSKPI</sequence>
<reference evidence="2 3" key="1">
    <citation type="submission" date="2020-02" db="EMBL/GenBank/DDBJ databases">
        <authorList>
            <person name="Ferguson B K."/>
        </authorList>
    </citation>
    <scope>NUCLEOTIDE SEQUENCE [LARGE SCALE GENOMIC DNA]</scope>
</reference>
<protein>
    <submittedName>
        <fullName evidence="2">Uncharacterized protein</fullName>
    </submittedName>
</protein>
<feature type="compositionally biased region" description="Low complexity" evidence="1">
    <location>
        <begin position="69"/>
        <end position="82"/>
    </location>
</feature>
<name>A0A6H5IWT4_9HYME</name>
<dbReference type="EMBL" id="CADCXV010001127">
    <property type="protein sequence ID" value="CAB0041628.1"/>
    <property type="molecule type" value="Genomic_DNA"/>
</dbReference>
<accession>A0A6H5IWT4</accession>
<evidence type="ECO:0000256" key="1">
    <source>
        <dbReference type="SAM" id="MobiDB-lite"/>
    </source>
</evidence>
<dbReference type="Proteomes" id="UP000479190">
    <property type="component" value="Unassembled WGS sequence"/>
</dbReference>
<evidence type="ECO:0000313" key="3">
    <source>
        <dbReference type="Proteomes" id="UP000479190"/>
    </source>
</evidence>
<feature type="region of interest" description="Disordered" evidence="1">
    <location>
        <begin position="1"/>
        <end position="82"/>
    </location>
</feature>
<gene>
    <name evidence="2" type="ORF">TBRA_LOCUS13294</name>
</gene>